<accession>A0A2N9JAV6</accession>
<dbReference type="EMBL" id="OIVN01006485">
    <property type="protein sequence ID" value="SPD34018.1"/>
    <property type="molecule type" value="Genomic_DNA"/>
</dbReference>
<evidence type="ECO:0000313" key="2">
    <source>
        <dbReference type="EMBL" id="SPD34018.1"/>
    </source>
</evidence>
<gene>
    <name evidence="2" type="ORF">FSB_LOCUS61900</name>
</gene>
<proteinExistence type="predicted"/>
<evidence type="ECO:0008006" key="3">
    <source>
        <dbReference type="Google" id="ProtNLM"/>
    </source>
</evidence>
<reference evidence="2" key="1">
    <citation type="submission" date="2018-02" db="EMBL/GenBank/DDBJ databases">
        <authorList>
            <person name="Cohen D.B."/>
            <person name="Kent A.D."/>
        </authorList>
    </citation>
    <scope>NUCLEOTIDE SEQUENCE</scope>
</reference>
<protein>
    <recommendedName>
        <fullName evidence="3">Vacuolar protein sorting-associated protein 62</fullName>
    </recommendedName>
</protein>
<dbReference type="PANTHER" id="PTHR48152:SF3">
    <property type="entry name" value="DUF946 FAMILY PROTEIN (DUF946)"/>
    <property type="match status" value="1"/>
</dbReference>
<dbReference type="Pfam" id="PF06101">
    <property type="entry name" value="Vps62"/>
    <property type="match status" value="3"/>
</dbReference>
<dbReference type="InterPro" id="IPR009291">
    <property type="entry name" value="Vps62"/>
</dbReference>
<organism evidence="2">
    <name type="scientific">Fagus sylvatica</name>
    <name type="common">Beechnut</name>
    <dbReference type="NCBI Taxonomy" id="28930"/>
    <lineage>
        <taxon>Eukaryota</taxon>
        <taxon>Viridiplantae</taxon>
        <taxon>Streptophyta</taxon>
        <taxon>Embryophyta</taxon>
        <taxon>Tracheophyta</taxon>
        <taxon>Spermatophyta</taxon>
        <taxon>Magnoliopsida</taxon>
        <taxon>eudicotyledons</taxon>
        <taxon>Gunneridae</taxon>
        <taxon>Pentapetalae</taxon>
        <taxon>rosids</taxon>
        <taxon>fabids</taxon>
        <taxon>Fagales</taxon>
        <taxon>Fagaceae</taxon>
        <taxon>Fagus</taxon>
    </lineage>
</organism>
<dbReference type="PANTHER" id="PTHR48152">
    <property type="entry name" value="F1C9.34 PROTEIN"/>
    <property type="match status" value="1"/>
</dbReference>
<feature type="region of interest" description="Disordered" evidence="1">
    <location>
        <begin position="1173"/>
        <end position="1249"/>
    </location>
</feature>
<sequence>MGNCFTLSPTARALSISKKNKALPIETTFQLPSPLPIWPSGDGFASGIINLGGLQVRQTSSFTKVWATHEGGPDNLGATFYEPSNVPQGFFMLGCYSQANNKPFFGWVLVAKDDSGGALKKPLDYTLVWSSESLKIKQDGNGYIWLPTPPDGYKAIGHVVTNSPDKPSLDKIRCVRSDLTDQCEAHTWTWGPGNTSDANGFNVYSLRPSNRGIQAMGVSVGTFVAQIGGVVSPLSNIACLKNAKSNLSCMPNLKQIEALFHAYSPWVYFHSEGNILAFISSNLPQGGSNDGAYWLDLPIDEGAKERVMKGDLGNSQVCVHIKPMLGATFTDIAIWVFYPFNGPAKAKVKLVNVPLGKIGEHVGDWEHVTLRVSNFNGELQRVYFSEHSGGTWVDASELEFQNGNKVVAYASLHGHAFYSKPGLVLQGSGGIGIRNDTEKSKLVMDTGVNYSLVSAEYLGSAIVEPAWLNYNREWGPKLSYDIAEEIKKVEKLLPGPLKSAFEKFVNSLPNEVLGEEGPTGPKMKKNWIDYGDFRAEREKDVEEAAIHPHSKKRGGDIFWAVALACTIFPDLKETIMEKIEELVSGVMMPLFFLIGGLRVKVAQIAYNTSWANVCLIIALAFVPKKNKALPIETTFQLPSPLPIWPPGDGFASGIINLGGLQVRQTSSFNKVWATHEGGPDNLGATFYEPSNVPQGFFMLGCYSQANNKPFFGWVLVAKDDSCGALKKPLDYTLVWSSESLKIKQDGNGYIWLPTPPDGYKAIGHVVTNSPDKPSLDKIRCVRSDLTDQCEAHTWTWGPGNTGDANGFNVYSLRPSNRGIQAMGVSVGTFVAQIGGVVSPLSNIACLKNAKSNLSCMPNLKQIEALVNAYSPWVYFHSEETYLPSSVSWFFVNGALLYKKGEESKPVAIEPTGSNLPQGGSKDGAYWLDLPIDEGAKERVMKGDLGNSQVCVHIKPMLGATFTDIAIWVFYPFNGPAKAKVKLVNVPLGKIGEHVGDWEHVTLRVSNFNGELQRVYFSEHSGGTWVDASELEFQNGNKVVAYASLHGHAFYSKPGLVLQGSGGIGIINDIEKSRLVMDTGANYSLVSAEYLGSAIVEPAWLNYSREWGPKISYNIADEIKKAKKLLLGPLKSAFEKSVRSLPNDVLGEEGPTARWWLIRWWLGLAGVVFSDLYSQSTSPPPTRDPPHGHGLKEIPTPLERTTPRPSLPPSLAVPDPNGLEVTHPCRSRPGRERPTPRPSLPPSLAVPDPNGLEVTHADLDLASPNSPNEFELAKKGSPEVELGLEVVEPCRLVAEKILVAEINLK</sequence>
<evidence type="ECO:0000256" key="1">
    <source>
        <dbReference type="SAM" id="MobiDB-lite"/>
    </source>
</evidence>
<name>A0A2N9JAV6_FAGSY</name>